<accession>A0A7S4W7X6</accession>
<evidence type="ECO:0000256" key="2">
    <source>
        <dbReference type="SAM" id="MobiDB-lite"/>
    </source>
</evidence>
<feature type="coiled-coil region" evidence="1">
    <location>
        <begin position="363"/>
        <end position="390"/>
    </location>
</feature>
<organism evidence="3">
    <name type="scientific">Alexandrium monilatum</name>
    <dbReference type="NCBI Taxonomy" id="311494"/>
    <lineage>
        <taxon>Eukaryota</taxon>
        <taxon>Sar</taxon>
        <taxon>Alveolata</taxon>
        <taxon>Dinophyceae</taxon>
        <taxon>Gonyaulacales</taxon>
        <taxon>Pyrocystaceae</taxon>
        <taxon>Alexandrium</taxon>
    </lineage>
</organism>
<proteinExistence type="predicted"/>
<protein>
    <submittedName>
        <fullName evidence="3">Uncharacterized protein</fullName>
    </submittedName>
</protein>
<name>A0A7S4W7X6_9DINO</name>
<feature type="compositionally biased region" description="Polar residues" evidence="2">
    <location>
        <begin position="659"/>
        <end position="669"/>
    </location>
</feature>
<feature type="compositionally biased region" description="Low complexity" evidence="2">
    <location>
        <begin position="637"/>
        <end position="658"/>
    </location>
</feature>
<sequence length="713" mass="75444">MSQPAAAAVPGSWRSLGNVRSSSQVTALVAVQGRVRRIAFGEPKLSALREALSKQPGVPAGGVSFRVAADPDGADEVVSDEQLERLVRAGRPLHVLQEEESPVPLPSGTCSLNGSVATAPLAEKAADEEKASADLREVRNLLQELYQQEAELASEVLRERQRGVALEGALDELRQRFQAELSLEREAREAGEGETRHYTDGLHGTALGVVTRLEQQVASLQVQVEEELRARHRSAEEGCPGSPDALLKSPQLRKVVDSHLREKFDDIERTMRKGFEVMISDKLEIMERSIRQDLLESSRTAHAELRAALDTTRILTEQHGAQRLGELEAMLVQRFTIVEKSLRKVDHSSTQNTGHLETVVKYVSAIQQDARRHETEIKEVQQSVRELKQRTRAAVEGSLGLLAEAHCEKDHATPERTTRAQSPVWAESALGSLAPLAPLLQASKPLDLLPGLPEMTTASTAEDDGTSSGVQDLSRRSLSSLASSKCPAALPREPFDGEYTALSTPVPPASPCQLSIDRVLPAAVRQVSQTSSREAAPLAPKPGSGTAGSNPQTAAVGSKAQVPGQHNAARSPMGRAAPAQATLGIPTRRSPGPPEGPGGLRGISSDSGVVRTPSNDTVYSNRSLPARRAPSGPVATPSGNAYPAAGGSAPSSGPSRPGTQRSLDATSASAAPGGGVRQSSAAQAGHGPRGEAMWQPKAAGLTPAGFAVTQTTR</sequence>
<feature type="region of interest" description="Disordered" evidence="2">
    <location>
        <begin position="525"/>
        <end position="713"/>
    </location>
</feature>
<keyword evidence="1" id="KW-0175">Coiled coil</keyword>
<dbReference type="AlphaFoldDB" id="A0A7S4W7X6"/>
<reference evidence="3" key="1">
    <citation type="submission" date="2021-01" db="EMBL/GenBank/DDBJ databases">
        <authorList>
            <person name="Corre E."/>
            <person name="Pelletier E."/>
            <person name="Niang G."/>
            <person name="Scheremetjew M."/>
            <person name="Finn R."/>
            <person name="Kale V."/>
            <person name="Holt S."/>
            <person name="Cochrane G."/>
            <person name="Meng A."/>
            <person name="Brown T."/>
            <person name="Cohen L."/>
        </authorList>
    </citation>
    <scope>NUCLEOTIDE SEQUENCE</scope>
    <source>
        <strain evidence="3">CCMP3105</strain>
    </source>
</reference>
<feature type="compositionally biased region" description="Polar residues" evidence="2">
    <location>
        <begin position="456"/>
        <end position="471"/>
    </location>
</feature>
<feature type="region of interest" description="Disordered" evidence="2">
    <location>
        <begin position="451"/>
        <end position="476"/>
    </location>
</feature>
<evidence type="ECO:0000256" key="1">
    <source>
        <dbReference type="SAM" id="Coils"/>
    </source>
</evidence>
<feature type="coiled-coil region" evidence="1">
    <location>
        <begin position="128"/>
        <end position="155"/>
    </location>
</feature>
<gene>
    <name evidence="3" type="ORF">AMON00008_LOCUS43508</name>
</gene>
<evidence type="ECO:0000313" key="3">
    <source>
        <dbReference type="EMBL" id="CAE4631316.1"/>
    </source>
</evidence>
<dbReference type="EMBL" id="HBNR01061749">
    <property type="protein sequence ID" value="CAE4631316.1"/>
    <property type="molecule type" value="Transcribed_RNA"/>
</dbReference>
<feature type="compositionally biased region" description="Polar residues" evidence="2">
    <location>
        <begin position="604"/>
        <end position="623"/>
    </location>
</feature>